<proteinExistence type="predicted"/>
<comment type="caution">
    <text evidence="1">The sequence shown here is derived from an EMBL/GenBank/DDBJ whole genome shotgun (WGS) entry which is preliminary data.</text>
</comment>
<accession>A0A3M8SGX5</accession>
<reference evidence="1 2" key="1">
    <citation type="submission" date="2018-10" db="EMBL/GenBank/DDBJ databases">
        <title>An outbreak of IMP-63 producing strain in France.</title>
        <authorList>
            <person name="Bour M."/>
            <person name="Liapis E."/>
            <person name="Plesiat P."/>
        </authorList>
    </citation>
    <scope>NUCLEOTIDE SEQUENCE [LARGE SCALE GENOMIC DNA]</scope>
    <source>
        <strain evidence="1 2">12917</strain>
    </source>
</reference>
<name>A0A3M8SGX5_PSEPU</name>
<evidence type="ECO:0000313" key="1">
    <source>
        <dbReference type="EMBL" id="RNF79965.1"/>
    </source>
</evidence>
<gene>
    <name evidence="1" type="ORF">EFK07_28235</name>
</gene>
<dbReference type="EMBL" id="RJAI01000091">
    <property type="protein sequence ID" value="RNF79965.1"/>
    <property type="molecule type" value="Genomic_DNA"/>
</dbReference>
<sequence length="276" mass="30314">MHSRKISEKKIHVEVLVGGVVVLDLAGEKITLDAQLLAVGSYVLNVSICLDVPLKTLGDVPAHIKPLLQYSEIVNVMIRLESARSKGLYETETRYPVYDGYGQLGFFIADLEKMNDYISSRLGSGKLNLKDAFCETEITSELFDEGLLILVWGMTPWQYYIYGLNGEGDAGLVPHLDNPQFGGKYKLRADITNPSVVSGDFLLNWPDCLSMDFPKISLGGTGESVTVEVHVMSFYIPGVGVGPSLPIITVCRKEGDAIVEPLLMLDIESVDHELGF</sequence>
<protein>
    <submittedName>
        <fullName evidence="1">Uncharacterized protein</fullName>
    </submittedName>
</protein>
<dbReference type="Proteomes" id="UP000278162">
    <property type="component" value="Unassembled WGS sequence"/>
</dbReference>
<organism evidence="1 2">
    <name type="scientific">Pseudomonas putida</name>
    <name type="common">Arthrobacter siderocapsulatus</name>
    <dbReference type="NCBI Taxonomy" id="303"/>
    <lineage>
        <taxon>Bacteria</taxon>
        <taxon>Pseudomonadati</taxon>
        <taxon>Pseudomonadota</taxon>
        <taxon>Gammaproteobacteria</taxon>
        <taxon>Pseudomonadales</taxon>
        <taxon>Pseudomonadaceae</taxon>
        <taxon>Pseudomonas</taxon>
    </lineage>
</organism>
<dbReference type="AlphaFoldDB" id="A0A3M8SGX5"/>
<evidence type="ECO:0000313" key="2">
    <source>
        <dbReference type="Proteomes" id="UP000278162"/>
    </source>
</evidence>